<dbReference type="Gene3D" id="2.40.160.10">
    <property type="entry name" value="Porin"/>
    <property type="match status" value="1"/>
</dbReference>
<keyword evidence="10" id="KW-0998">Cell outer membrane</keyword>
<protein>
    <submittedName>
        <fullName evidence="13">Porin</fullName>
    </submittedName>
</protein>
<keyword evidence="5" id="KW-0812">Transmembrane</keyword>
<dbReference type="KEGG" id="ptrp:DCO17_00640"/>
<evidence type="ECO:0000256" key="8">
    <source>
        <dbReference type="ARBA" id="ARBA00023114"/>
    </source>
</evidence>
<evidence type="ECO:0000313" key="13">
    <source>
        <dbReference type="EMBL" id="QKM63865.1"/>
    </source>
</evidence>
<dbReference type="SUPFAM" id="SSF56935">
    <property type="entry name" value="Porins"/>
    <property type="match status" value="1"/>
</dbReference>
<dbReference type="CDD" id="cd00342">
    <property type="entry name" value="gram_neg_porins"/>
    <property type="match status" value="1"/>
</dbReference>
<evidence type="ECO:0000256" key="6">
    <source>
        <dbReference type="ARBA" id="ARBA00022729"/>
    </source>
</evidence>
<dbReference type="Pfam" id="PF13609">
    <property type="entry name" value="Porin_4"/>
    <property type="match status" value="1"/>
</dbReference>
<dbReference type="InterPro" id="IPR033900">
    <property type="entry name" value="Gram_neg_porin_domain"/>
</dbReference>
<organism evidence="13 14">
    <name type="scientific">Polynucleobacter tropicus</name>
    <dbReference type="NCBI Taxonomy" id="1743174"/>
    <lineage>
        <taxon>Bacteria</taxon>
        <taxon>Pseudomonadati</taxon>
        <taxon>Pseudomonadota</taxon>
        <taxon>Betaproteobacteria</taxon>
        <taxon>Burkholderiales</taxon>
        <taxon>Burkholderiaceae</taxon>
        <taxon>Polynucleobacter</taxon>
    </lineage>
</organism>
<gene>
    <name evidence="13" type="ORF">DCO17_00640</name>
</gene>
<dbReference type="Proteomes" id="UP000503312">
    <property type="component" value="Chromosome"/>
</dbReference>
<dbReference type="PANTHER" id="PTHR34501:SF9">
    <property type="entry name" value="MAJOR OUTER MEMBRANE PROTEIN P.IA"/>
    <property type="match status" value="1"/>
</dbReference>
<feature type="signal peptide" evidence="11">
    <location>
        <begin position="1"/>
        <end position="20"/>
    </location>
</feature>
<feature type="domain" description="Porin" evidence="12">
    <location>
        <begin position="7"/>
        <end position="424"/>
    </location>
</feature>
<dbReference type="InterPro" id="IPR001702">
    <property type="entry name" value="Porin_Gram-ve"/>
</dbReference>
<keyword evidence="7" id="KW-0406">Ion transport</keyword>
<evidence type="ECO:0000256" key="5">
    <source>
        <dbReference type="ARBA" id="ARBA00022692"/>
    </source>
</evidence>
<keyword evidence="14" id="KW-1185">Reference proteome</keyword>
<comment type="subunit">
    <text evidence="2">Homotrimer.</text>
</comment>
<reference evidence="13 14" key="1">
    <citation type="submission" date="2018-04" db="EMBL/GenBank/DDBJ databases">
        <title>Polynucleobacter sp. UH21B genome.</title>
        <authorList>
            <person name="Hahn M.W."/>
        </authorList>
    </citation>
    <scope>NUCLEOTIDE SEQUENCE [LARGE SCALE GENOMIC DNA]</scope>
    <source>
        <strain evidence="13 14">MWH-UH21B</strain>
    </source>
</reference>
<dbReference type="PANTHER" id="PTHR34501">
    <property type="entry name" value="PROTEIN YDDL-RELATED"/>
    <property type="match status" value="1"/>
</dbReference>
<keyword evidence="6 11" id="KW-0732">Signal</keyword>
<proteinExistence type="predicted"/>
<dbReference type="GO" id="GO:0015288">
    <property type="term" value="F:porin activity"/>
    <property type="evidence" value="ECO:0007669"/>
    <property type="project" value="UniProtKB-KW"/>
</dbReference>
<evidence type="ECO:0000256" key="9">
    <source>
        <dbReference type="ARBA" id="ARBA00023136"/>
    </source>
</evidence>
<evidence type="ECO:0000259" key="12">
    <source>
        <dbReference type="Pfam" id="PF13609"/>
    </source>
</evidence>
<evidence type="ECO:0000256" key="2">
    <source>
        <dbReference type="ARBA" id="ARBA00011233"/>
    </source>
</evidence>
<name>A0A6M9PYM0_9BURK</name>
<accession>A0A6M9PYM0</accession>
<dbReference type="RefSeq" id="WP_173954905.1">
    <property type="nucleotide sequence ID" value="NZ_CP028942.1"/>
</dbReference>
<keyword evidence="3" id="KW-0813">Transport</keyword>
<dbReference type="GO" id="GO:0009279">
    <property type="term" value="C:cell outer membrane"/>
    <property type="evidence" value="ECO:0007669"/>
    <property type="project" value="UniProtKB-SubCell"/>
</dbReference>
<evidence type="ECO:0000256" key="11">
    <source>
        <dbReference type="SAM" id="SignalP"/>
    </source>
</evidence>
<dbReference type="GO" id="GO:0034220">
    <property type="term" value="P:monoatomic ion transmembrane transport"/>
    <property type="evidence" value="ECO:0007669"/>
    <property type="project" value="InterPro"/>
</dbReference>
<keyword evidence="9" id="KW-0472">Membrane</keyword>
<evidence type="ECO:0000313" key="14">
    <source>
        <dbReference type="Proteomes" id="UP000503312"/>
    </source>
</evidence>
<comment type="subcellular location">
    <subcellularLocation>
        <location evidence="1">Cell outer membrane</location>
        <topology evidence="1">Multi-pass membrane protein</topology>
    </subcellularLocation>
</comment>
<dbReference type="PRINTS" id="PR00182">
    <property type="entry name" value="ECOLNEIPORIN"/>
</dbReference>
<evidence type="ECO:0000256" key="3">
    <source>
        <dbReference type="ARBA" id="ARBA00022448"/>
    </source>
</evidence>
<evidence type="ECO:0000256" key="4">
    <source>
        <dbReference type="ARBA" id="ARBA00022452"/>
    </source>
</evidence>
<evidence type="ECO:0000256" key="10">
    <source>
        <dbReference type="ARBA" id="ARBA00023237"/>
    </source>
</evidence>
<evidence type="ECO:0000256" key="1">
    <source>
        <dbReference type="ARBA" id="ARBA00004571"/>
    </source>
</evidence>
<evidence type="ECO:0000256" key="7">
    <source>
        <dbReference type="ARBA" id="ARBA00023065"/>
    </source>
</evidence>
<keyword evidence="4" id="KW-1134">Transmembrane beta strand</keyword>
<dbReference type="EMBL" id="CP028942">
    <property type="protein sequence ID" value="QKM63865.1"/>
    <property type="molecule type" value="Genomic_DNA"/>
</dbReference>
<sequence>MKKSLFAVAALSAIAGAAQAQSSVTVYGILDVGYIGENTKVLAPAVTSATTVATPGITPAVVRSGSNGQLSTTGNQFGAGAQQTNRLGFKGTEDLGGGASAFFTIELGLTPQSEQTINTGATQNRQTFVGLKKNGIGAASIGTQYTPIHTAVGATDPGQQNQVMGNVIYGAASGFDTKLAPVQTLANSTDNYTVRTNNMLKLQSDRLAGFTVTGVLVANNTNSTQVSNTNSTSSGVNAGTNTGYYGGLNNQSGWGLGVNYEWQKLLVTANYQAFTSKNPIQDTWSYAAKNYSSSAANISSTITAVGAPVAWNQSSGGTNVQDNQGYVGATYDFGILKAYAQWATRKVSSQEISTNYVKRNAQQIGVRSFITPTIEAWASAGNGRYNAYGASSPTANFTGYQLGSNYWLSKRTNLYAIYGGFNTSTVTITNGGASGSGATNGNYSANANNYAIGVRHTF</sequence>
<dbReference type="InterPro" id="IPR023614">
    <property type="entry name" value="Porin_dom_sf"/>
</dbReference>
<dbReference type="AlphaFoldDB" id="A0A6M9PYM0"/>
<keyword evidence="8" id="KW-0626">Porin</keyword>
<dbReference type="GO" id="GO:0046930">
    <property type="term" value="C:pore complex"/>
    <property type="evidence" value="ECO:0007669"/>
    <property type="project" value="UniProtKB-KW"/>
</dbReference>
<dbReference type="InterPro" id="IPR050298">
    <property type="entry name" value="Gram-neg_bact_OMP"/>
</dbReference>
<feature type="chain" id="PRO_5026674522" evidence="11">
    <location>
        <begin position="21"/>
        <end position="458"/>
    </location>
</feature>